<reference evidence="1 2" key="1">
    <citation type="submission" date="2021-06" db="EMBL/GenBank/DDBJ databases">
        <title>Caerostris extrusa draft genome.</title>
        <authorList>
            <person name="Kono N."/>
            <person name="Arakawa K."/>
        </authorList>
    </citation>
    <scope>NUCLEOTIDE SEQUENCE [LARGE SCALE GENOMIC DNA]</scope>
</reference>
<name>A0AAV4Y7P4_CAEEX</name>
<dbReference type="Proteomes" id="UP001054945">
    <property type="component" value="Unassembled WGS sequence"/>
</dbReference>
<accession>A0AAV4Y7P4</accession>
<comment type="caution">
    <text evidence="1">The sequence shown here is derived from an EMBL/GenBank/DDBJ whole genome shotgun (WGS) entry which is preliminary data.</text>
</comment>
<organism evidence="1 2">
    <name type="scientific">Caerostris extrusa</name>
    <name type="common">Bark spider</name>
    <name type="synonym">Caerostris bankana</name>
    <dbReference type="NCBI Taxonomy" id="172846"/>
    <lineage>
        <taxon>Eukaryota</taxon>
        <taxon>Metazoa</taxon>
        <taxon>Ecdysozoa</taxon>
        <taxon>Arthropoda</taxon>
        <taxon>Chelicerata</taxon>
        <taxon>Arachnida</taxon>
        <taxon>Araneae</taxon>
        <taxon>Araneomorphae</taxon>
        <taxon>Entelegynae</taxon>
        <taxon>Araneoidea</taxon>
        <taxon>Araneidae</taxon>
        <taxon>Caerostris</taxon>
    </lineage>
</organism>
<dbReference type="EMBL" id="BPLR01001417">
    <property type="protein sequence ID" value="GIZ02215.1"/>
    <property type="molecule type" value="Genomic_DNA"/>
</dbReference>
<proteinExistence type="predicted"/>
<sequence>MKCAPDCLVMTGEFSFPEISGIVNGRAKNISGLLPALMWGAERQELHDFVRVNMENMERVYWKGKYMNLKEEYP</sequence>
<protein>
    <submittedName>
        <fullName evidence="1">Uncharacterized protein</fullName>
    </submittedName>
</protein>
<evidence type="ECO:0000313" key="1">
    <source>
        <dbReference type="EMBL" id="GIZ02215.1"/>
    </source>
</evidence>
<gene>
    <name evidence="1" type="ORF">CEXT_138631</name>
</gene>
<keyword evidence="2" id="KW-1185">Reference proteome</keyword>
<evidence type="ECO:0000313" key="2">
    <source>
        <dbReference type="Proteomes" id="UP001054945"/>
    </source>
</evidence>
<dbReference type="AlphaFoldDB" id="A0AAV4Y7P4"/>